<comment type="caution">
    <text evidence="1">The sequence shown here is derived from an EMBL/GenBank/DDBJ whole genome shotgun (WGS) entry which is preliminary data.</text>
</comment>
<name>A0ABQ1NTM7_9ENTE</name>
<reference evidence="2" key="1">
    <citation type="journal article" date="2019" name="Int. J. Syst. Evol. Microbiol.">
        <title>The Global Catalogue of Microorganisms (GCM) 10K type strain sequencing project: providing services to taxonomists for standard genome sequencing and annotation.</title>
        <authorList>
            <consortium name="The Broad Institute Genomics Platform"/>
            <consortium name="The Broad Institute Genome Sequencing Center for Infectious Disease"/>
            <person name="Wu L."/>
            <person name="Ma J."/>
        </authorList>
    </citation>
    <scope>NUCLEOTIDE SEQUENCE [LARGE SCALE GENOMIC DNA]</scope>
    <source>
        <strain evidence="2">CGMCC 1.15942</strain>
    </source>
</reference>
<accession>A0ABQ1NTM7</accession>
<dbReference type="EMBL" id="BMKI01000002">
    <property type="protein sequence ID" value="GGC84473.1"/>
    <property type="molecule type" value="Genomic_DNA"/>
</dbReference>
<evidence type="ECO:0000313" key="2">
    <source>
        <dbReference type="Proteomes" id="UP000630615"/>
    </source>
</evidence>
<sequence>MQRFTWNYERSNKRWRPDENETLKNNALFDVTNDIVNINELAEILKRSPGAVKDQIKKLRKIDFLPKKKCRRKRSAFVFRLDNINYDSNEAKAEARKLFKEVSAAAEYIYQNNLTVLAVRQGKKNEDDVFIDVRNMNGLESMIKVQNEQAFVIRGNMRHGWKLAATW</sequence>
<gene>
    <name evidence="1" type="ORF">GCM10011573_12640</name>
</gene>
<dbReference type="RefSeq" id="WP_088269093.1">
    <property type="nucleotide sequence ID" value="NZ_BMKI01000002.1"/>
</dbReference>
<organism evidence="1 2">
    <name type="scientific">Enterococcus wangshanyuanii</name>
    <dbReference type="NCBI Taxonomy" id="2005703"/>
    <lineage>
        <taxon>Bacteria</taxon>
        <taxon>Bacillati</taxon>
        <taxon>Bacillota</taxon>
        <taxon>Bacilli</taxon>
        <taxon>Lactobacillales</taxon>
        <taxon>Enterococcaceae</taxon>
        <taxon>Enterococcus</taxon>
    </lineage>
</organism>
<dbReference type="Proteomes" id="UP000630615">
    <property type="component" value="Unassembled WGS sequence"/>
</dbReference>
<evidence type="ECO:0000313" key="1">
    <source>
        <dbReference type="EMBL" id="GGC84473.1"/>
    </source>
</evidence>
<keyword evidence="2" id="KW-1185">Reference proteome</keyword>
<protein>
    <recommendedName>
        <fullName evidence="3">HTH arsR-type domain-containing protein</fullName>
    </recommendedName>
</protein>
<dbReference type="SUPFAM" id="SSF46785">
    <property type="entry name" value="Winged helix' DNA-binding domain"/>
    <property type="match status" value="1"/>
</dbReference>
<proteinExistence type="predicted"/>
<dbReference type="InterPro" id="IPR036390">
    <property type="entry name" value="WH_DNA-bd_sf"/>
</dbReference>
<evidence type="ECO:0008006" key="3">
    <source>
        <dbReference type="Google" id="ProtNLM"/>
    </source>
</evidence>